<protein>
    <submittedName>
        <fullName evidence="2">Uncharacterized protein</fullName>
    </submittedName>
</protein>
<gene>
    <name evidence="2" type="ordered locus">TUZN_1119</name>
</gene>
<evidence type="ECO:0000313" key="3">
    <source>
        <dbReference type="Proteomes" id="UP000008138"/>
    </source>
</evidence>
<evidence type="ECO:0000256" key="1">
    <source>
        <dbReference type="SAM" id="Phobius"/>
    </source>
</evidence>
<dbReference type="EMBL" id="CP002590">
    <property type="protein sequence ID" value="AEA12599.1"/>
    <property type="molecule type" value="Genomic_DNA"/>
</dbReference>
<dbReference type="HOGENOM" id="CLU_1275395_0_0_2"/>
<dbReference type="RefSeq" id="WP_013679935.1">
    <property type="nucleotide sequence ID" value="NC_015315.1"/>
</dbReference>
<keyword evidence="1" id="KW-0472">Membrane</keyword>
<dbReference type="AlphaFoldDB" id="F2L0B7"/>
<keyword evidence="1" id="KW-0812">Transmembrane</keyword>
<feature type="transmembrane region" description="Helical" evidence="1">
    <location>
        <begin position="130"/>
        <end position="151"/>
    </location>
</feature>
<dbReference type="eggNOG" id="arCOG06999">
    <property type="taxonomic scope" value="Archaea"/>
</dbReference>
<dbReference type="Proteomes" id="UP000008138">
    <property type="component" value="Chromosome"/>
</dbReference>
<name>F2L0B7_THEU7</name>
<organism evidence="2 3">
    <name type="scientific">Thermoproteus uzoniensis (strain 768-20)</name>
    <dbReference type="NCBI Taxonomy" id="999630"/>
    <lineage>
        <taxon>Archaea</taxon>
        <taxon>Thermoproteota</taxon>
        <taxon>Thermoprotei</taxon>
        <taxon>Thermoproteales</taxon>
        <taxon>Thermoproteaceae</taxon>
        <taxon>Thermoproteus</taxon>
    </lineage>
</organism>
<accession>F2L0B7</accession>
<reference evidence="2 3" key="1">
    <citation type="journal article" date="2011" name="J. Bacteriol.">
        <title>Complete genome sequence of the thermoacidophilic crenarchaeon Thermoproteus uzoniensis 768-20.</title>
        <authorList>
            <person name="Mardanov A.V."/>
            <person name="Gumerov V.M."/>
            <person name="Beletsky A.V."/>
            <person name="Prokofeva M.I."/>
            <person name="Bonch-Osmolovskaya E.A."/>
            <person name="Ravin N.V."/>
            <person name="Skryabin K.G."/>
        </authorList>
    </citation>
    <scope>NUCLEOTIDE SEQUENCE [LARGE SCALE GENOMIC DNA]</scope>
    <source>
        <strain evidence="2 3">768-20</strain>
    </source>
</reference>
<sequence length="216" mass="21797">MKLFYLVSAFAALALAVLALHLAGGSQRPAAGVAFTAVAAPKVQAEVPREVGGSYAVVAAVLNGSWAQICPAPNGTLRLYLLKIGNYTAYLYAPAGALNATRVFLEIPAKPAGAAAPTEPSAWATPWPEAAGALGAASGALLALAIYTAACSGRACKARRLRGLAYASASSLAAATASALVAGPSMLALAAPGAIGLYRYIKARRRIAAWLSTTLT</sequence>
<keyword evidence="3" id="KW-1185">Reference proteome</keyword>
<dbReference type="STRING" id="999630.TUZN_1119"/>
<dbReference type="KEGG" id="tuz:TUZN_1119"/>
<feature type="transmembrane region" description="Helical" evidence="1">
    <location>
        <begin position="163"/>
        <end position="180"/>
    </location>
</feature>
<dbReference type="GeneID" id="10360648"/>
<keyword evidence="1" id="KW-1133">Transmembrane helix</keyword>
<proteinExistence type="predicted"/>
<reference key="2">
    <citation type="submission" date="2011-03" db="EMBL/GenBank/DDBJ databases">
        <title>Complete genome sequence of the thermoacidophilic crenarchaeon Thermoproteus uzoniensis 768-20.</title>
        <authorList>
            <person name="Mardanov A.V."/>
            <person name="Gumerov V.M."/>
            <person name="Beletsky A.V."/>
            <person name="Prokofeva M.I."/>
            <person name="Bonch-Osmolovskaya E.A."/>
            <person name="Ravin N.V."/>
            <person name="Skryabin K.G."/>
        </authorList>
    </citation>
    <scope>NUCLEOTIDE SEQUENCE</scope>
    <source>
        <strain>768-20</strain>
    </source>
</reference>
<evidence type="ECO:0000313" key="2">
    <source>
        <dbReference type="EMBL" id="AEA12599.1"/>
    </source>
</evidence>